<dbReference type="EMBL" id="JN638751">
    <property type="protein sequence ID" value="AEO93299.1"/>
    <property type="molecule type" value="Genomic_DNA"/>
</dbReference>
<dbReference type="GeneID" id="18563247"/>
<proteinExistence type="predicted"/>
<name>G3MB98_9CAUD</name>
<dbReference type="Proteomes" id="UP000009273">
    <property type="component" value="Segment"/>
</dbReference>
<organism evidence="1 2">
    <name type="scientific">Bacillus phage G</name>
    <dbReference type="NCBI Taxonomy" id="2884420"/>
    <lineage>
        <taxon>Viruses</taxon>
        <taxon>Duplodnaviria</taxon>
        <taxon>Heunggongvirae</taxon>
        <taxon>Uroviricota</taxon>
        <taxon>Caudoviricetes</taxon>
        <taxon>Donellivirus</taxon>
        <taxon>Donellivirus gee</taxon>
    </lineage>
</organism>
<evidence type="ECO:0000313" key="1">
    <source>
        <dbReference type="EMBL" id="AEO93299.1"/>
    </source>
</evidence>
<dbReference type="KEGG" id="vg:18563247"/>
<dbReference type="RefSeq" id="YP_009015339.1">
    <property type="nucleotide sequence ID" value="NC_023719.1"/>
</dbReference>
<keyword evidence="2" id="KW-1185">Reference proteome</keyword>
<gene>
    <name evidence="1" type="primary">28</name>
    <name evidence="1" type="ORF">G_28</name>
</gene>
<accession>G3MB98</accession>
<evidence type="ECO:0000313" key="2">
    <source>
        <dbReference type="Proteomes" id="UP000009273"/>
    </source>
</evidence>
<sequence>MKCPVCNKDFKSNSLKRHLGLMKDENHNTLYNKQKEIAINLFYNVDFKPNSNIGDFDLLITYKDCKVLWMDTFSESERKERSNRLKSEVKPWNKGLTVRDHRVREMQNKRNETTSKVLREKYKNGEMAAWTKGLKKENNKKLRILSQKISKTMSEREQNNSRGISGIRKDIGHHAASTYEANIYRILQYHSSSYLKEFEIIKKLKRDNGTLKYYRLDIKDIDGVFGVKNAFIEVKGFMKEEDREKIRLFKQQYPNETLMIIGNGDKRENYFWEPDVNYLELEKKYKPLIPLWEDRKQNLRTTPELYKDNE</sequence>
<dbReference type="Gene3D" id="3.40.91.30">
    <property type="match status" value="1"/>
</dbReference>
<protein>
    <submittedName>
        <fullName evidence="1">Gp28</fullName>
    </submittedName>
</protein>
<reference evidence="1 2" key="1">
    <citation type="submission" date="2011-09" db="EMBL/GenBank/DDBJ databases">
        <authorList>
            <person name="Pope W.H."/>
            <person name="Pedulla M.L."/>
            <person name="Ford M.E."/>
            <person name="Peebles C.L."/>
            <person name="Hatfull G.H."/>
            <person name="Hendrix R.W."/>
        </authorList>
    </citation>
    <scope>NUCLEOTIDE SEQUENCE [LARGE SCALE GENOMIC DNA]</scope>
    <source>
        <strain evidence="1">G</strain>
    </source>
</reference>